<dbReference type="InterPro" id="IPR025736">
    <property type="entry name" value="PucR_C-HTH_dom"/>
</dbReference>
<dbReference type="RefSeq" id="WP_148086109.1">
    <property type="nucleotide sequence ID" value="NZ_RJKE01000001.1"/>
</dbReference>
<comment type="similarity">
    <text evidence="1">Belongs to the CdaR family.</text>
</comment>
<dbReference type="Pfam" id="PF14361">
    <property type="entry name" value="RsbRD_N"/>
    <property type="match status" value="1"/>
</dbReference>
<evidence type="ECO:0000259" key="4">
    <source>
        <dbReference type="Pfam" id="PF17853"/>
    </source>
</evidence>
<organism evidence="5 6">
    <name type="scientific">Actinocorallia herbida</name>
    <dbReference type="NCBI Taxonomy" id="58109"/>
    <lineage>
        <taxon>Bacteria</taxon>
        <taxon>Bacillati</taxon>
        <taxon>Actinomycetota</taxon>
        <taxon>Actinomycetes</taxon>
        <taxon>Streptosporangiales</taxon>
        <taxon>Thermomonosporaceae</taxon>
        <taxon>Actinocorallia</taxon>
    </lineage>
</organism>
<dbReference type="OrthoDB" id="8026818at2"/>
<dbReference type="Pfam" id="PF17853">
    <property type="entry name" value="GGDEF_2"/>
    <property type="match status" value="1"/>
</dbReference>
<protein>
    <submittedName>
        <fullName evidence="5">PucR-like helix-turn-helix protein</fullName>
    </submittedName>
</protein>
<feature type="domain" description="RsbT co-antagonist protein RsbRD N-terminal" evidence="3">
    <location>
        <begin position="29"/>
        <end position="167"/>
    </location>
</feature>
<feature type="domain" description="PucR C-terminal helix-turn-helix" evidence="2">
    <location>
        <begin position="344"/>
        <end position="397"/>
    </location>
</feature>
<evidence type="ECO:0000259" key="3">
    <source>
        <dbReference type="Pfam" id="PF14361"/>
    </source>
</evidence>
<evidence type="ECO:0000259" key="2">
    <source>
        <dbReference type="Pfam" id="PF13556"/>
    </source>
</evidence>
<reference evidence="5 6" key="1">
    <citation type="submission" date="2018-11" db="EMBL/GenBank/DDBJ databases">
        <title>Sequencing the genomes of 1000 actinobacteria strains.</title>
        <authorList>
            <person name="Klenk H.-P."/>
        </authorList>
    </citation>
    <scope>NUCLEOTIDE SEQUENCE [LARGE SCALE GENOMIC DNA]</scope>
    <source>
        <strain evidence="5 6">DSM 44254</strain>
    </source>
</reference>
<dbReference type="EMBL" id="RJKE01000001">
    <property type="protein sequence ID" value="ROO87845.1"/>
    <property type="molecule type" value="Genomic_DNA"/>
</dbReference>
<gene>
    <name evidence="5" type="ORF">EDD29_5490</name>
</gene>
<evidence type="ECO:0000256" key="1">
    <source>
        <dbReference type="ARBA" id="ARBA00006754"/>
    </source>
</evidence>
<accession>A0A3N1D2S7</accession>
<dbReference type="Proteomes" id="UP000272400">
    <property type="component" value="Unassembled WGS sequence"/>
</dbReference>
<dbReference type="Gene3D" id="1.10.10.2840">
    <property type="entry name" value="PucR C-terminal helix-turn-helix domain"/>
    <property type="match status" value="1"/>
</dbReference>
<name>A0A3N1D2S7_9ACTN</name>
<proteinExistence type="inferred from homology"/>
<feature type="domain" description="CdaR GGDEF-like" evidence="4">
    <location>
        <begin position="177"/>
        <end position="292"/>
    </location>
</feature>
<dbReference type="InterPro" id="IPR041522">
    <property type="entry name" value="CdaR_GGDEF"/>
</dbReference>
<dbReference type="InterPro" id="IPR042070">
    <property type="entry name" value="PucR_C-HTH_sf"/>
</dbReference>
<comment type="caution">
    <text evidence="5">The sequence shown here is derived from an EMBL/GenBank/DDBJ whole genome shotgun (WGS) entry which is preliminary data.</text>
</comment>
<dbReference type="AlphaFoldDB" id="A0A3N1D2S7"/>
<sequence length="410" mass="44914">MTETSGELRAWLANFVSAELRHEATEASVKRFASAILARCPELGSDPHLHQLMRSAAQAHWTRFLSDLLGTPHEIHLVQPAAELAAEIARRRIPLTTLYTMYRVALESTWDYITQMLGDLPPDVEPSEFLVFFWSRASEWLNGSVGPSVEVYEAERKRLGQGSKARRLELILNVLDGRAPEASRVSAELGGFPISGFSTALILFSDTHDSLSTLETAALRLSRTVGAHHPLTVPPSDRELWCWLSSTSPLDLKALLRSEPLLSRLRVRATVGTSVSGLAGFVRSHHEAVAARAHCERTGSPAAVTCYEDVEILVLLDKDPEAAMAFARRTLGPLADDTVTAARLRETALSFLSHVTANDAAAALEIHTNTVRYRLAKVEEILGGPVSRNPVELALAIRYFNAFANTTALP</sequence>
<evidence type="ECO:0000313" key="6">
    <source>
        <dbReference type="Proteomes" id="UP000272400"/>
    </source>
</evidence>
<dbReference type="InterPro" id="IPR025751">
    <property type="entry name" value="RsbRD_N_dom"/>
</dbReference>
<dbReference type="InterPro" id="IPR051448">
    <property type="entry name" value="CdaR-like_regulators"/>
</dbReference>
<dbReference type="Pfam" id="PF13556">
    <property type="entry name" value="HTH_30"/>
    <property type="match status" value="1"/>
</dbReference>
<keyword evidence="6" id="KW-1185">Reference proteome</keyword>
<dbReference type="PANTHER" id="PTHR33744:SF1">
    <property type="entry name" value="DNA-BINDING TRANSCRIPTIONAL ACTIVATOR ADER"/>
    <property type="match status" value="1"/>
</dbReference>
<evidence type="ECO:0000313" key="5">
    <source>
        <dbReference type="EMBL" id="ROO87845.1"/>
    </source>
</evidence>
<dbReference type="PANTHER" id="PTHR33744">
    <property type="entry name" value="CARBOHYDRATE DIACID REGULATOR"/>
    <property type="match status" value="1"/>
</dbReference>